<sequence>MGQRMPRLFFALDLAEKQNLSARKEIVALKAQLSEAGKPVQDNNLHLTLAFLGNVSAQHTSRLRKQATSIKAGIIETMTSQVGYFDKPGAVWLGLDPAPGLTSLADTLQSLSASITGQQFEQAYVPHITLLRNASTPQPISVKPLSLTFRRFGLFVSEPDPERKGARYQCLQHWPLNEGHIGEI</sequence>
<gene>
    <name evidence="3" type="ORF">CS022_15380</name>
</gene>
<feature type="short sequence motif" description="HXTX 1" evidence="2">
    <location>
        <begin position="46"/>
        <end position="49"/>
    </location>
</feature>
<dbReference type="Gene3D" id="3.90.1140.10">
    <property type="entry name" value="Cyclic phosphodiesterase"/>
    <property type="match status" value="1"/>
</dbReference>
<feature type="active site" description="Proton donor" evidence="2">
    <location>
        <position position="46"/>
    </location>
</feature>
<comment type="caution">
    <text evidence="3">The sequence shown here is derived from an EMBL/GenBank/DDBJ whole genome shotgun (WGS) entry which is preliminary data.</text>
</comment>
<feature type="active site" description="Proton acceptor" evidence="2">
    <location>
        <position position="127"/>
    </location>
</feature>
<dbReference type="PANTHER" id="PTHR35561:SF1">
    <property type="entry name" value="RNA 2',3'-CYCLIC PHOSPHODIESTERASE"/>
    <property type="match status" value="1"/>
</dbReference>
<dbReference type="InterPro" id="IPR009097">
    <property type="entry name" value="Cyclic_Pdiesterase"/>
</dbReference>
<protein>
    <recommendedName>
        <fullName evidence="2">RNA 2',3'-cyclic phosphodiesterase</fullName>
        <shortName evidence="2">RNA 2',3'-CPDase</shortName>
        <ecNumber evidence="2">3.1.4.58</ecNumber>
    </recommendedName>
</protein>
<evidence type="ECO:0000313" key="3">
    <source>
        <dbReference type="EMBL" id="RXJ72446.1"/>
    </source>
</evidence>
<dbReference type="PANTHER" id="PTHR35561">
    <property type="entry name" value="RNA 2',3'-CYCLIC PHOSPHODIESTERASE"/>
    <property type="match status" value="1"/>
</dbReference>
<dbReference type="InterPro" id="IPR004175">
    <property type="entry name" value="RNA_CPDase"/>
</dbReference>
<dbReference type="AlphaFoldDB" id="A0A4Q0YNK8"/>
<comment type="catalytic activity">
    <reaction evidence="2">
        <text>a 3'-end 2',3'-cyclophospho-ribonucleotide-RNA + H2O = a 3'-end 2'-phospho-ribonucleotide-RNA + H(+)</text>
        <dbReference type="Rhea" id="RHEA:11828"/>
        <dbReference type="Rhea" id="RHEA-COMP:10464"/>
        <dbReference type="Rhea" id="RHEA-COMP:17353"/>
        <dbReference type="ChEBI" id="CHEBI:15377"/>
        <dbReference type="ChEBI" id="CHEBI:15378"/>
        <dbReference type="ChEBI" id="CHEBI:83064"/>
        <dbReference type="ChEBI" id="CHEBI:173113"/>
        <dbReference type="EC" id="3.1.4.58"/>
    </reaction>
</comment>
<keyword evidence="4" id="KW-1185">Reference proteome</keyword>
<dbReference type="Pfam" id="PF13563">
    <property type="entry name" value="2_5_RNA_ligase2"/>
    <property type="match status" value="1"/>
</dbReference>
<feature type="short sequence motif" description="HXTX 2" evidence="2">
    <location>
        <begin position="127"/>
        <end position="130"/>
    </location>
</feature>
<dbReference type="NCBIfam" id="TIGR02258">
    <property type="entry name" value="2_5_ligase"/>
    <property type="match status" value="1"/>
</dbReference>
<accession>A0A4Q0YNK8</accession>
<dbReference type="GO" id="GO:0004113">
    <property type="term" value="F:2',3'-cyclic-nucleotide 3'-phosphodiesterase activity"/>
    <property type="evidence" value="ECO:0007669"/>
    <property type="project" value="InterPro"/>
</dbReference>
<name>A0A4Q0YNK8_9GAMM</name>
<evidence type="ECO:0000256" key="2">
    <source>
        <dbReference type="HAMAP-Rule" id="MF_01940"/>
    </source>
</evidence>
<comment type="similarity">
    <text evidence="2">Belongs to the 2H phosphoesterase superfamily. ThpR family.</text>
</comment>
<evidence type="ECO:0000256" key="1">
    <source>
        <dbReference type="ARBA" id="ARBA00022801"/>
    </source>
</evidence>
<keyword evidence="1 2" id="KW-0378">Hydrolase</keyword>
<reference evidence="3 4" key="1">
    <citation type="submission" date="2017-10" db="EMBL/GenBank/DDBJ databases">
        <title>Nyctiphanis sp. nov., isolated from the stomach of the euphausiid Nyctiphanes simplex (Hansen, 1911) in the Gulf of California.</title>
        <authorList>
            <person name="Gomez-Gil B."/>
            <person name="Aguilar-Mendez M."/>
            <person name="Lopez-Cortes A."/>
            <person name="Gomez-Gutierrez J."/>
            <person name="Roque A."/>
            <person name="Lang E."/>
            <person name="Gonzalez-Castillo A."/>
        </authorList>
    </citation>
    <scope>NUCLEOTIDE SEQUENCE [LARGE SCALE GENOMIC DNA]</scope>
    <source>
        <strain evidence="3 4">CAIM 600</strain>
    </source>
</reference>
<dbReference type="HAMAP" id="MF_01940">
    <property type="entry name" value="RNA_CPDase"/>
    <property type="match status" value="1"/>
</dbReference>
<organism evidence="3 4">
    <name type="scientific">Veronia nyctiphanis</name>
    <dbReference type="NCBI Taxonomy" id="1278244"/>
    <lineage>
        <taxon>Bacteria</taxon>
        <taxon>Pseudomonadati</taxon>
        <taxon>Pseudomonadota</taxon>
        <taxon>Gammaproteobacteria</taxon>
        <taxon>Vibrionales</taxon>
        <taxon>Vibrionaceae</taxon>
        <taxon>Veronia</taxon>
    </lineage>
</organism>
<dbReference type="GO" id="GO:0008664">
    <property type="term" value="F:RNA 2',3'-cyclic 3'-phosphodiesterase activity"/>
    <property type="evidence" value="ECO:0007669"/>
    <property type="project" value="UniProtKB-EC"/>
</dbReference>
<dbReference type="SUPFAM" id="SSF55144">
    <property type="entry name" value="LigT-like"/>
    <property type="match status" value="1"/>
</dbReference>
<proteinExistence type="inferred from homology"/>
<dbReference type="EC" id="3.1.4.58" evidence="2"/>
<dbReference type="Proteomes" id="UP000290287">
    <property type="component" value="Unassembled WGS sequence"/>
</dbReference>
<evidence type="ECO:0000313" key="4">
    <source>
        <dbReference type="Proteomes" id="UP000290287"/>
    </source>
</evidence>
<comment type="function">
    <text evidence="2">Hydrolyzes RNA 2',3'-cyclic phosphodiester to an RNA 2'-phosphomonoester.</text>
</comment>
<dbReference type="EMBL" id="PEIB01000020">
    <property type="protein sequence ID" value="RXJ72446.1"/>
    <property type="molecule type" value="Genomic_DNA"/>
</dbReference>